<evidence type="ECO:0000256" key="1">
    <source>
        <dbReference type="ARBA" id="ARBA00010679"/>
    </source>
</evidence>
<gene>
    <name evidence="12" type="ORF">A4X06_0g5089</name>
</gene>
<dbReference type="CDD" id="cd00056">
    <property type="entry name" value="ENDO3c"/>
    <property type="match status" value="1"/>
</dbReference>
<dbReference type="GO" id="GO:0003684">
    <property type="term" value="F:damaged DNA binding"/>
    <property type="evidence" value="ECO:0007669"/>
    <property type="project" value="InterPro"/>
</dbReference>
<feature type="region of interest" description="Disordered" evidence="10">
    <location>
        <begin position="740"/>
        <end position="760"/>
    </location>
</feature>
<dbReference type="PANTHER" id="PTHR10242:SF2">
    <property type="entry name" value="N-GLYCOSYLASE_DNA LYASE"/>
    <property type="match status" value="1"/>
</dbReference>
<dbReference type="SMART" id="SM00478">
    <property type="entry name" value="ENDO3c"/>
    <property type="match status" value="1"/>
</dbReference>
<keyword evidence="8" id="KW-0326">Glycosidase</keyword>
<dbReference type="Pfam" id="PF00730">
    <property type="entry name" value="HhH-GPD"/>
    <property type="match status" value="1"/>
</dbReference>
<evidence type="ECO:0000313" key="13">
    <source>
        <dbReference type="Proteomes" id="UP000077684"/>
    </source>
</evidence>
<dbReference type="GO" id="GO:0006285">
    <property type="term" value="P:base-excision repair, AP site formation"/>
    <property type="evidence" value="ECO:0007669"/>
    <property type="project" value="UniProtKB-ARBA"/>
</dbReference>
<reference evidence="12" key="2">
    <citation type="journal article" date="2019" name="IMA Fungus">
        <title>Genome sequencing and comparison of five Tilletia species to identify candidate genes for the detection of regulated species infecting wheat.</title>
        <authorList>
            <person name="Nguyen H.D.T."/>
            <person name="Sultana T."/>
            <person name="Kesanakurti P."/>
            <person name="Hambleton S."/>
        </authorList>
    </citation>
    <scope>NUCLEOTIDE SEQUENCE</scope>
    <source>
        <strain evidence="12">DAOMC 236426</strain>
    </source>
</reference>
<keyword evidence="3" id="KW-0227">DNA damage</keyword>
<keyword evidence="7" id="KW-0511">Multifunctional enzyme</keyword>
<feature type="region of interest" description="Disordered" evidence="10">
    <location>
        <begin position="601"/>
        <end position="655"/>
    </location>
</feature>
<keyword evidence="5" id="KW-0234">DNA repair</keyword>
<evidence type="ECO:0000256" key="4">
    <source>
        <dbReference type="ARBA" id="ARBA00022801"/>
    </source>
</evidence>
<dbReference type="InterPro" id="IPR052054">
    <property type="entry name" value="Oxidative_DNA_repair_enzyme"/>
</dbReference>
<feature type="compositionally biased region" description="Basic and acidic residues" evidence="10">
    <location>
        <begin position="47"/>
        <end position="60"/>
    </location>
</feature>
<dbReference type="InterPro" id="IPR011257">
    <property type="entry name" value="DNA_glycosylase"/>
</dbReference>
<dbReference type="InterPro" id="IPR012904">
    <property type="entry name" value="OGG_N"/>
</dbReference>
<evidence type="ECO:0000256" key="10">
    <source>
        <dbReference type="SAM" id="MobiDB-lite"/>
    </source>
</evidence>
<feature type="compositionally biased region" description="Low complexity" evidence="10">
    <location>
        <begin position="778"/>
        <end position="788"/>
    </location>
</feature>
<evidence type="ECO:0000256" key="3">
    <source>
        <dbReference type="ARBA" id="ARBA00022763"/>
    </source>
</evidence>
<feature type="domain" description="HhH-GPD" evidence="11">
    <location>
        <begin position="228"/>
        <end position="453"/>
    </location>
</feature>
<dbReference type="SUPFAM" id="SSF48150">
    <property type="entry name" value="DNA-glycosylase"/>
    <property type="match status" value="1"/>
</dbReference>
<evidence type="ECO:0000256" key="6">
    <source>
        <dbReference type="ARBA" id="ARBA00023239"/>
    </source>
</evidence>
<dbReference type="Proteomes" id="UP000077684">
    <property type="component" value="Unassembled WGS sequence"/>
</dbReference>
<dbReference type="GO" id="GO:0005634">
    <property type="term" value="C:nucleus"/>
    <property type="evidence" value="ECO:0007669"/>
    <property type="project" value="TreeGrafter"/>
</dbReference>
<feature type="region of interest" description="Disordered" evidence="10">
    <location>
        <begin position="772"/>
        <end position="794"/>
    </location>
</feature>
<reference evidence="12" key="1">
    <citation type="submission" date="2016-04" db="EMBL/GenBank/DDBJ databases">
        <authorList>
            <person name="Nguyen H.D."/>
            <person name="Samba Siva P."/>
            <person name="Cullis J."/>
            <person name="Levesque C.A."/>
            <person name="Hambleton S."/>
        </authorList>
    </citation>
    <scope>NUCLEOTIDE SEQUENCE</scope>
    <source>
        <strain evidence="12">DAOMC 236426</strain>
    </source>
</reference>
<dbReference type="GO" id="GO:0006289">
    <property type="term" value="P:nucleotide-excision repair"/>
    <property type="evidence" value="ECO:0007669"/>
    <property type="project" value="InterPro"/>
</dbReference>
<evidence type="ECO:0000256" key="9">
    <source>
        <dbReference type="ARBA" id="ARBA00044632"/>
    </source>
</evidence>
<dbReference type="GO" id="GO:0034039">
    <property type="term" value="F:8-oxo-7,8-dihydroguanine DNA N-glycosylase activity"/>
    <property type="evidence" value="ECO:0007669"/>
    <property type="project" value="TreeGrafter"/>
</dbReference>
<organism evidence="12 13">
    <name type="scientific">Tilletia controversa</name>
    <name type="common">dwarf bunt fungus</name>
    <dbReference type="NCBI Taxonomy" id="13291"/>
    <lineage>
        <taxon>Eukaryota</taxon>
        <taxon>Fungi</taxon>
        <taxon>Dikarya</taxon>
        <taxon>Basidiomycota</taxon>
        <taxon>Ustilaginomycotina</taxon>
        <taxon>Exobasidiomycetes</taxon>
        <taxon>Tilletiales</taxon>
        <taxon>Tilletiaceae</taxon>
        <taxon>Tilletia</taxon>
    </lineage>
</organism>
<dbReference type="EC" id="4.2.99.18" evidence="2"/>
<dbReference type="Gene3D" id="3.90.25.10">
    <property type="entry name" value="UDP-galactose 4-epimerase, domain 1"/>
    <property type="match status" value="1"/>
</dbReference>
<dbReference type="Pfam" id="PF07934">
    <property type="entry name" value="OGG_N"/>
    <property type="match status" value="1"/>
</dbReference>
<keyword evidence="6" id="KW-0456">Lyase</keyword>
<evidence type="ECO:0000256" key="8">
    <source>
        <dbReference type="ARBA" id="ARBA00023295"/>
    </source>
</evidence>
<dbReference type="Gene3D" id="3.40.50.720">
    <property type="entry name" value="NAD(P)-binding Rossmann-like Domain"/>
    <property type="match status" value="2"/>
</dbReference>
<dbReference type="InterPro" id="IPR023170">
    <property type="entry name" value="HhH_base_excis_C"/>
</dbReference>
<dbReference type="GO" id="GO:0140078">
    <property type="term" value="F:class I DNA-(apurinic or apyrimidinic site) endonuclease activity"/>
    <property type="evidence" value="ECO:0007669"/>
    <property type="project" value="UniProtKB-EC"/>
</dbReference>
<evidence type="ECO:0000256" key="7">
    <source>
        <dbReference type="ARBA" id="ARBA00023268"/>
    </source>
</evidence>
<proteinExistence type="inferred from homology"/>
<feature type="compositionally biased region" description="Polar residues" evidence="10">
    <location>
        <begin position="612"/>
        <end position="623"/>
    </location>
</feature>
<feature type="region of interest" description="Disordered" evidence="10">
    <location>
        <begin position="318"/>
        <end position="340"/>
    </location>
</feature>
<evidence type="ECO:0000313" key="12">
    <source>
        <dbReference type="EMBL" id="KAE8246254.1"/>
    </source>
</evidence>
<comment type="catalytic activity">
    <reaction evidence="9">
        <text>2'-deoxyribonucleotide-(2'-deoxyribose 5'-phosphate)-2'-deoxyribonucleotide-DNA = a 3'-end 2'-deoxyribonucleotide-(2,3-dehydro-2,3-deoxyribose 5'-phosphate)-DNA + a 5'-end 5'-phospho-2'-deoxyribonucleoside-DNA + H(+)</text>
        <dbReference type="Rhea" id="RHEA:66592"/>
        <dbReference type="Rhea" id="RHEA-COMP:13180"/>
        <dbReference type="Rhea" id="RHEA-COMP:16897"/>
        <dbReference type="Rhea" id="RHEA-COMP:17067"/>
        <dbReference type="ChEBI" id="CHEBI:15378"/>
        <dbReference type="ChEBI" id="CHEBI:136412"/>
        <dbReference type="ChEBI" id="CHEBI:157695"/>
        <dbReference type="ChEBI" id="CHEBI:167181"/>
        <dbReference type="EC" id="4.2.99.18"/>
    </reaction>
</comment>
<accession>A0A8X7SWK4</accession>
<dbReference type="Gene3D" id="1.10.1670.10">
    <property type="entry name" value="Helix-hairpin-Helix base-excision DNA repair enzymes (C-terminal)"/>
    <property type="match status" value="1"/>
</dbReference>
<feature type="region of interest" description="Disordered" evidence="10">
    <location>
        <begin position="47"/>
        <end position="77"/>
    </location>
</feature>
<dbReference type="SUPFAM" id="SSF55945">
    <property type="entry name" value="TATA-box binding protein-like"/>
    <property type="match status" value="1"/>
</dbReference>
<dbReference type="Gene3D" id="1.10.340.30">
    <property type="entry name" value="Hypothetical protein, domain 2"/>
    <property type="match status" value="2"/>
</dbReference>
<dbReference type="AlphaFoldDB" id="A0A8X7SWK4"/>
<sequence length="1171" mass="127423">MTTPRPPSGYAAIKVSPSDVLLELTISNKCGQAFRWRSMQIWKPREPVPKEEFPQVKKEDGEEVSTGEDKKNGPEGIEEQTEWSLCLSDRVVLVRQDVECGYLYHRTLLPSPNRASGDLEPILAEPNSLAAQETTQWLTDYLSLRVPVAELSVHWSSRDPIFAKQNKKFTGFRMLRQDPWECLCAFICSSNNNIARIGQMVSKLCTAFTPPLLEYTWPAPPRPENAGLSSKEEEHATTDLPVRIVYHPFPSAARLAESDVDQHLRELGFGYRARYLANTASMLCAAHSRPEDPTKLSLDQYEALPASRLTMDGIVPRSNAVPASAEESRPRVKRRRTEPKELASAVDITPSGHSVSSYLASVRDMSYSTARENLIRLPGVGPKVADCVLLMSMDQPSSIPVDRHVFNFAEKLYGMRGASTRGHKGYEEVAEKLRAIWGGWAGWAHSVLFMAELRAFAKFEQPSIVKKEEDVDPALPVAKKPLLQHAKSSPAVVKLEAQVAQQPALNFSPTVNSSVKGTMPRTIVVVDGAGVQGAAVIEMLLNANLAVQKGTSQSSARGTQPGHAVPVHLPDILPSAPFQRFAAPGATSLGEAFQTLEDFEPHSLPRRPGRSLQVSESASCVSRSTDDHLRGASSGSSPDTSGKTNQDGTPPSSLPEDELVMAAADALTTAVGPNVLSAKPGYFASSLGQQPLPSSLSMSNSAAQPGTSELLSGFEMPSATSPYSDLFNATDVSSEYFNGHVPFSTPPTSPPQPPRVFSHESAEFSLKSLHATDAEAKSSTTSHGSVSSRSREGSDIEMFSPLAMSCIDAPSKSNRFKTPGTPPVWTLRSLMEGSAVDTAPQSTYGSKCVETMKVKYSDPTSMRNAMAGVHGLYLGLDAFSSAPQLFAEDNIKNIIYAAVSAGVQHVIFAGHVWDPDLDGLIISGNPKDSTDAEYTAGTNASTATLDEPGPHNLSSLPLAVQRCNAVHRLLRRLQQSGLFRLTVFSLPVCFEAGFEAGLLCEDSWFALRPKSNTYVLDMPVASSTLMPLCSLSDVGNAALQVFSRPERFDGVVLDLTSDIASPRELCVQMTQVIYVSGKRVIHCDDLANWICEHERAASAGNLDSQQNMMGSKVANSLLLREFILFMATFTRKPLPLLLSQVCTNARRYNLRLTPWREFAVNFCDDLLVAWR</sequence>
<dbReference type="Gene3D" id="3.30.310.40">
    <property type="match status" value="1"/>
</dbReference>
<keyword evidence="13" id="KW-1185">Reference proteome</keyword>
<name>A0A8X7SWK4_9BASI</name>
<comment type="similarity">
    <text evidence="1">Belongs to the type-1 OGG1 family.</text>
</comment>
<dbReference type="InterPro" id="IPR003265">
    <property type="entry name" value="HhH-GPD_domain"/>
</dbReference>
<dbReference type="InterPro" id="IPR036291">
    <property type="entry name" value="NAD(P)-bd_dom_sf"/>
</dbReference>
<dbReference type="EMBL" id="LWDE02000595">
    <property type="protein sequence ID" value="KAE8246254.1"/>
    <property type="molecule type" value="Genomic_DNA"/>
</dbReference>
<evidence type="ECO:0000259" key="11">
    <source>
        <dbReference type="SMART" id="SM00478"/>
    </source>
</evidence>
<dbReference type="SUPFAM" id="SSF51735">
    <property type="entry name" value="NAD(P)-binding Rossmann-fold domains"/>
    <property type="match status" value="1"/>
</dbReference>
<evidence type="ECO:0000256" key="5">
    <source>
        <dbReference type="ARBA" id="ARBA00023204"/>
    </source>
</evidence>
<protein>
    <recommendedName>
        <fullName evidence="2">DNA-(apurinic or apyrimidinic site) lyase</fullName>
        <ecNumber evidence="2">4.2.99.18</ecNumber>
    </recommendedName>
</protein>
<comment type="caution">
    <text evidence="12">The sequence shown here is derived from an EMBL/GenBank/DDBJ whole genome shotgun (WGS) entry which is preliminary data.</text>
</comment>
<evidence type="ECO:0000256" key="2">
    <source>
        <dbReference type="ARBA" id="ARBA00012720"/>
    </source>
</evidence>
<dbReference type="PANTHER" id="PTHR10242">
    <property type="entry name" value="8-OXOGUANINE DNA GLYCOSYLASE"/>
    <property type="match status" value="1"/>
</dbReference>
<feature type="compositionally biased region" description="Pro residues" evidence="10">
    <location>
        <begin position="744"/>
        <end position="754"/>
    </location>
</feature>
<keyword evidence="4" id="KW-0378">Hydrolase</keyword>
<feature type="compositionally biased region" description="Polar residues" evidence="10">
    <location>
        <begin position="633"/>
        <end position="651"/>
    </location>
</feature>